<reference evidence="5" key="1">
    <citation type="submission" date="2017-01" db="EMBL/GenBank/DDBJ databases">
        <authorList>
            <person name="Varghese N."/>
            <person name="Submissions S."/>
        </authorList>
    </citation>
    <scope>NUCLEOTIDE SEQUENCE [LARGE SCALE GENOMIC DNA]</scope>
    <source>
        <strain evidence="5">DSM 17126</strain>
    </source>
</reference>
<dbReference type="Pfam" id="PF00561">
    <property type="entry name" value="Abhydrolase_1"/>
    <property type="match status" value="1"/>
</dbReference>
<evidence type="ECO:0000313" key="4">
    <source>
        <dbReference type="EMBL" id="SIS30598.1"/>
    </source>
</evidence>
<evidence type="ECO:0000313" key="5">
    <source>
        <dbReference type="Proteomes" id="UP000186373"/>
    </source>
</evidence>
<dbReference type="GO" id="GO:0016020">
    <property type="term" value="C:membrane"/>
    <property type="evidence" value="ECO:0007669"/>
    <property type="project" value="TreeGrafter"/>
</dbReference>
<evidence type="ECO:0000256" key="2">
    <source>
        <dbReference type="ARBA" id="ARBA00022801"/>
    </source>
</evidence>
<dbReference type="AlphaFoldDB" id="A0A1N7I0P8"/>
<dbReference type="InterPro" id="IPR029058">
    <property type="entry name" value="AB_hydrolase_fold"/>
</dbReference>
<keyword evidence="2" id="KW-0378">Hydrolase</keyword>
<dbReference type="InterPro" id="IPR000073">
    <property type="entry name" value="AB_hydrolase_1"/>
</dbReference>
<dbReference type="InterPro" id="IPR050266">
    <property type="entry name" value="AB_hydrolase_sf"/>
</dbReference>
<dbReference type="EMBL" id="FTNY01000001">
    <property type="protein sequence ID" value="SIS30598.1"/>
    <property type="molecule type" value="Genomic_DNA"/>
</dbReference>
<sequence length="324" mass="37636">MKNLIFILLFVFSFVPVKCHVVFHRDLKPIDTVEVVEIGGIKQFVKIQGADRTKPIMLFLHGGPGSSLIPVADAFTSQLKEHFVVVQWDQRETGETLKLNSSPVPLSLDLFQKDASQLVHYLLQKYNRKKLFLVSHSFGSMIGFDLAEKHPDLLYAYVCISGIIDQRKSERLTMDMLNKWAKKTGNHPAEKELSLVHLPFESGEDLYYSQKWLFIHNGAEFASKHDFSEKYHQWLSVWFPMWKNSVIKNLFTSLPALQCPVYFIEGIGDQQKSHYIVKEYYDFIKAPKKNFFWFKKSGHTIFNSEPEKLQQTMIKKILPKTFPN</sequence>
<dbReference type="PRINTS" id="PR00793">
    <property type="entry name" value="PROAMNOPTASE"/>
</dbReference>
<feature type="domain" description="AB hydrolase-1" evidence="3">
    <location>
        <begin position="55"/>
        <end position="181"/>
    </location>
</feature>
<dbReference type="GO" id="GO:0008233">
    <property type="term" value="F:peptidase activity"/>
    <property type="evidence" value="ECO:0007669"/>
    <property type="project" value="InterPro"/>
</dbReference>
<dbReference type="Gene3D" id="3.40.50.1820">
    <property type="entry name" value="alpha/beta hydrolase"/>
    <property type="match status" value="1"/>
</dbReference>
<dbReference type="GO" id="GO:0006508">
    <property type="term" value="P:proteolysis"/>
    <property type="evidence" value="ECO:0007669"/>
    <property type="project" value="InterPro"/>
</dbReference>
<comment type="similarity">
    <text evidence="1">Belongs to the peptidase S33 family.</text>
</comment>
<evidence type="ECO:0000256" key="1">
    <source>
        <dbReference type="ARBA" id="ARBA00010088"/>
    </source>
</evidence>
<dbReference type="InterPro" id="IPR002410">
    <property type="entry name" value="Peptidase_S33"/>
</dbReference>
<dbReference type="Proteomes" id="UP000186373">
    <property type="component" value="Unassembled WGS sequence"/>
</dbReference>
<name>A0A1N7I0P8_9FLAO</name>
<accession>A0A1N7I0P8</accession>
<dbReference type="PANTHER" id="PTHR43798:SF33">
    <property type="entry name" value="HYDROLASE, PUTATIVE (AFU_ORTHOLOGUE AFUA_2G14860)-RELATED"/>
    <property type="match status" value="1"/>
</dbReference>
<evidence type="ECO:0000259" key="3">
    <source>
        <dbReference type="Pfam" id="PF00561"/>
    </source>
</evidence>
<dbReference type="RefSeq" id="WP_076505480.1">
    <property type="nucleotide sequence ID" value="NZ_FTNY01000001.1"/>
</dbReference>
<proteinExistence type="inferred from homology"/>
<dbReference type="PANTHER" id="PTHR43798">
    <property type="entry name" value="MONOACYLGLYCEROL LIPASE"/>
    <property type="match status" value="1"/>
</dbReference>
<keyword evidence="5" id="KW-1185">Reference proteome</keyword>
<protein>
    <submittedName>
        <fullName evidence="4">Pimeloyl-ACP methyl ester carboxylesterase</fullName>
    </submittedName>
</protein>
<gene>
    <name evidence="4" type="ORF">SAMN05421639_101970</name>
</gene>
<dbReference type="SUPFAM" id="SSF53474">
    <property type="entry name" value="alpha/beta-Hydrolases"/>
    <property type="match status" value="1"/>
</dbReference>
<organism evidence="4 5">
    <name type="scientific">Chryseobacterium shigense</name>
    <dbReference type="NCBI Taxonomy" id="297244"/>
    <lineage>
        <taxon>Bacteria</taxon>
        <taxon>Pseudomonadati</taxon>
        <taxon>Bacteroidota</taxon>
        <taxon>Flavobacteriia</taxon>
        <taxon>Flavobacteriales</taxon>
        <taxon>Weeksellaceae</taxon>
        <taxon>Chryseobacterium group</taxon>
        <taxon>Chryseobacterium</taxon>
    </lineage>
</organism>